<protein>
    <submittedName>
        <fullName evidence="1">Uncharacterized protein</fullName>
    </submittedName>
</protein>
<dbReference type="AlphaFoldDB" id="A0A6S6W9R3"/>
<dbReference type="EMBL" id="HG992983">
    <property type="protein sequence ID" value="CAE7195783.1"/>
    <property type="molecule type" value="Genomic_DNA"/>
</dbReference>
<gene>
    <name evidence="1" type="ORF">PTTW11_08211</name>
</gene>
<proteinExistence type="predicted"/>
<reference evidence="1" key="1">
    <citation type="submission" date="2021-02" db="EMBL/GenBank/DDBJ databases">
        <authorList>
            <person name="Syme A R."/>
            <person name="Syme A R."/>
            <person name="Moolhuijzen P."/>
        </authorList>
    </citation>
    <scope>NUCLEOTIDE SEQUENCE</scope>
    <source>
        <strain evidence="1">W1-1</strain>
    </source>
</reference>
<dbReference type="Proteomes" id="UP000472372">
    <property type="component" value="Chromosome 7"/>
</dbReference>
<organism evidence="1 2">
    <name type="scientific">Pyrenophora teres f. teres</name>
    <dbReference type="NCBI Taxonomy" id="97479"/>
    <lineage>
        <taxon>Eukaryota</taxon>
        <taxon>Fungi</taxon>
        <taxon>Dikarya</taxon>
        <taxon>Ascomycota</taxon>
        <taxon>Pezizomycotina</taxon>
        <taxon>Dothideomycetes</taxon>
        <taxon>Pleosporomycetidae</taxon>
        <taxon>Pleosporales</taxon>
        <taxon>Pleosporineae</taxon>
        <taxon>Pleosporaceae</taxon>
        <taxon>Pyrenophora</taxon>
    </lineage>
</organism>
<evidence type="ECO:0000313" key="1">
    <source>
        <dbReference type="EMBL" id="CAE7195783.1"/>
    </source>
</evidence>
<evidence type="ECO:0000313" key="2">
    <source>
        <dbReference type="Proteomes" id="UP000472372"/>
    </source>
</evidence>
<sequence>MERIRNRVKEMRETALFLDLADDPPIENESSFFGALFSSSKAQNSYEEQETTITKTLSWTCTTYPDLAQALIFFIILILVGLSRLHKRKHNTTRSPPPTNVPATTHDQKVLSQYPPGMRIDLVQAKWRAQGMEPLLVSAPKVQMVEEPRIRRKLGGYPEGKLYKGNAQIDTNFGKPEGA</sequence>
<accession>A0A6S6W9R3</accession>
<name>A0A6S6W9R3_9PLEO</name>